<dbReference type="EMBL" id="JANEYG010000119">
    <property type="protein sequence ID" value="KAJ8912592.1"/>
    <property type="molecule type" value="Genomic_DNA"/>
</dbReference>
<accession>A0AAV8VEZ9</accession>
<reference evidence="2 3" key="1">
    <citation type="journal article" date="2023" name="Insect Mol. Biol.">
        <title>Genome sequencing provides insights into the evolution of gene families encoding plant cell wall-degrading enzymes in longhorned beetles.</title>
        <authorList>
            <person name="Shin N.R."/>
            <person name="Okamura Y."/>
            <person name="Kirsch R."/>
            <person name="Pauchet Y."/>
        </authorList>
    </citation>
    <scope>NUCLEOTIDE SEQUENCE [LARGE SCALE GENOMIC DNA]</scope>
    <source>
        <strain evidence="2">EAD_L_NR</strain>
    </source>
</reference>
<organism evidence="2 3">
    <name type="scientific">Exocentrus adspersus</name>
    <dbReference type="NCBI Taxonomy" id="1586481"/>
    <lineage>
        <taxon>Eukaryota</taxon>
        <taxon>Metazoa</taxon>
        <taxon>Ecdysozoa</taxon>
        <taxon>Arthropoda</taxon>
        <taxon>Hexapoda</taxon>
        <taxon>Insecta</taxon>
        <taxon>Pterygota</taxon>
        <taxon>Neoptera</taxon>
        <taxon>Endopterygota</taxon>
        <taxon>Coleoptera</taxon>
        <taxon>Polyphaga</taxon>
        <taxon>Cucujiformia</taxon>
        <taxon>Chrysomeloidea</taxon>
        <taxon>Cerambycidae</taxon>
        <taxon>Lamiinae</taxon>
        <taxon>Acanthocinini</taxon>
        <taxon>Exocentrus</taxon>
    </lineage>
</organism>
<feature type="domain" description="PiggyBac transposable element-derived protein" evidence="1">
    <location>
        <begin position="106"/>
        <end position="402"/>
    </location>
</feature>
<dbReference type="PANTHER" id="PTHR47272:SF1">
    <property type="entry name" value="PIGGYBAC TRANSPOSABLE ELEMENT-DERIVED PROTEIN 3-LIKE"/>
    <property type="match status" value="1"/>
</dbReference>
<dbReference type="Pfam" id="PF13843">
    <property type="entry name" value="DDE_Tnp_1_7"/>
    <property type="match status" value="1"/>
</dbReference>
<name>A0AAV8VEZ9_9CUCU</name>
<dbReference type="Proteomes" id="UP001159042">
    <property type="component" value="Unassembled WGS sequence"/>
</dbReference>
<dbReference type="InterPro" id="IPR029526">
    <property type="entry name" value="PGBD"/>
</dbReference>
<proteinExistence type="predicted"/>
<keyword evidence="3" id="KW-1185">Reference proteome</keyword>
<comment type="caution">
    <text evidence="2">The sequence shown here is derived from an EMBL/GenBank/DDBJ whole genome shotgun (WGS) entry which is preliminary data.</text>
</comment>
<sequence>MVTINTVVFDDVAQYPEEFEADDGDEDDDLDVHITAENSYENDEDNEDQDYDSDDMIFLAELMRKTKMYKKRDKGSRKWQYMDSQYGPENSPLFSGTETVNIQGETPVEFFLFFFFPDIIDEIVFQTNIFASQNDKMNLGLSAEELLMFFGINIVMSYIRYPRIRLYWSSDEALRMNLIANSISVNRFEQILRFLHFTNNADLSPDHPDKLKKIRPFLDKLQNNFLAAAEAEEYEAIDEQILPLKGRLSIKQYLPKKPKKWGIKIWVRAGVSGYMYKFEVYQGASGGRDRISDLGACVDVVLRLSDDLAGKNHKLFFDNLFCSIDLLEQLKSNKIWATGSLRSNRLMNVAELLPTDKILKKEGREFMASAARALLNMGLHKENKKRPTSICHTSWNTKKKATCKQSPG</sequence>
<evidence type="ECO:0000313" key="3">
    <source>
        <dbReference type="Proteomes" id="UP001159042"/>
    </source>
</evidence>
<gene>
    <name evidence="2" type="ORF">NQ315_000460</name>
</gene>
<evidence type="ECO:0000259" key="1">
    <source>
        <dbReference type="Pfam" id="PF13843"/>
    </source>
</evidence>
<evidence type="ECO:0000313" key="2">
    <source>
        <dbReference type="EMBL" id="KAJ8912592.1"/>
    </source>
</evidence>
<protein>
    <recommendedName>
        <fullName evidence="1">PiggyBac transposable element-derived protein domain-containing protein</fullName>
    </recommendedName>
</protein>
<dbReference type="AlphaFoldDB" id="A0AAV8VEZ9"/>
<dbReference type="PANTHER" id="PTHR47272">
    <property type="entry name" value="DDE_TNP_1_7 DOMAIN-CONTAINING PROTEIN"/>
    <property type="match status" value="1"/>
</dbReference>